<dbReference type="InterPro" id="IPR005143">
    <property type="entry name" value="TF_LuxR_autoind-bd_dom"/>
</dbReference>
<keyword evidence="2" id="KW-0238">DNA-binding</keyword>
<dbReference type="Pfam" id="PF03472">
    <property type="entry name" value="Autoind_bind"/>
    <property type="match status" value="1"/>
</dbReference>
<dbReference type="PhylomeDB" id="Q2RNV6"/>
<dbReference type="InterPro" id="IPR036693">
    <property type="entry name" value="TF_LuxR_autoind-bd_dom_sf"/>
</dbReference>
<name>Q2RNV6_RHORT</name>
<evidence type="ECO:0000259" key="4">
    <source>
        <dbReference type="PROSITE" id="PS50043"/>
    </source>
</evidence>
<feature type="domain" description="HTH luxR-type" evidence="4">
    <location>
        <begin position="181"/>
        <end position="246"/>
    </location>
</feature>
<dbReference type="SMART" id="SM00421">
    <property type="entry name" value="HTH_LUXR"/>
    <property type="match status" value="1"/>
</dbReference>
<protein>
    <submittedName>
        <fullName evidence="5">Transcriptional regulator, LuxR family</fullName>
    </submittedName>
</protein>
<dbReference type="STRING" id="269796.Rru_A3395"/>
<proteinExistence type="predicted"/>
<evidence type="ECO:0000313" key="6">
    <source>
        <dbReference type="Proteomes" id="UP000001929"/>
    </source>
</evidence>
<accession>Q2RNV6</accession>
<dbReference type="Gene3D" id="1.10.10.10">
    <property type="entry name" value="Winged helix-like DNA-binding domain superfamily/Winged helix DNA-binding domain"/>
    <property type="match status" value="1"/>
</dbReference>
<keyword evidence="6" id="KW-1185">Reference proteome</keyword>
<organism evidence="5 6">
    <name type="scientific">Rhodospirillum rubrum (strain ATCC 11170 / ATH 1.1.1 / DSM 467 / LMG 4362 / NCIMB 8255 / S1)</name>
    <dbReference type="NCBI Taxonomy" id="269796"/>
    <lineage>
        <taxon>Bacteria</taxon>
        <taxon>Pseudomonadati</taxon>
        <taxon>Pseudomonadota</taxon>
        <taxon>Alphaproteobacteria</taxon>
        <taxon>Rhodospirillales</taxon>
        <taxon>Rhodospirillaceae</taxon>
        <taxon>Rhodospirillum</taxon>
    </lineage>
</organism>
<dbReference type="PANTHER" id="PTHR44688">
    <property type="entry name" value="DNA-BINDING TRANSCRIPTIONAL ACTIVATOR DEVR_DOSR"/>
    <property type="match status" value="1"/>
</dbReference>
<dbReference type="PATRIC" id="fig|269796.9.peg.3511"/>
<dbReference type="InterPro" id="IPR000792">
    <property type="entry name" value="Tscrpt_reg_LuxR_C"/>
</dbReference>
<evidence type="ECO:0000256" key="3">
    <source>
        <dbReference type="ARBA" id="ARBA00023163"/>
    </source>
</evidence>
<dbReference type="Pfam" id="PF00196">
    <property type="entry name" value="GerE"/>
    <property type="match status" value="1"/>
</dbReference>
<dbReference type="PRINTS" id="PR00038">
    <property type="entry name" value="HTHLUXR"/>
</dbReference>
<dbReference type="PANTHER" id="PTHR44688:SF16">
    <property type="entry name" value="DNA-BINDING TRANSCRIPTIONAL ACTIVATOR DEVR_DOSR"/>
    <property type="match status" value="1"/>
</dbReference>
<dbReference type="Proteomes" id="UP000001929">
    <property type="component" value="Chromosome"/>
</dbReference>
<dbReference type="SUPFAM" id="SSF75516">
    <property type="entry name" value="Pheromone-binding domain of LuxR-like quorum-sensing transcription factors"/>
    <property type="match status" value="1"/>
</dbReference>
<evidence type="ECO:0000313" key="5">
    <source>
        <dbReference type="EMBL" id="ABC24189.1"/>
    </source>
</evidence>
<dbReference type="EMBL" id="CP000230">
    <property type="protein sequence ID" value="ABC24189.1"/>
    <property type="molecule type" value="Genomic_DNA"/>
</dbReference>
<dbReference type="InterPro" id="IPR036388">
    <property type="entry name" value="WH-like_DNA-bd_sf"/>
</dbReference>
<sequence length="260" mass="28760">MMSGGDDILGSFLEALNGTSDSADLTTLLTGTFARLGFPHSCYHVVRLEGAGARLPYVLHNYKDSWSEHYFREGFLEIDPVLATCPDRQLPFLWSEAIAPESLSHDQRRMFSDARDAGLHDGYSVPIRGSHGEFATVTVIPEQGGDAARRLIGEQKHLVHLLALYFDRHARSTVINARLSSRRRKTVLSPREQEMLRWAALGKTSWEIAEIAGISTKSVEFHLDNAKKKLGTYSKTHAVVKALTLGLVTMDGLAEPSSRG</sequence>
<dbReference type="AlphaFoldDB" id="Q2RNV6"/>
<dbReference type="SUPFAM" id="SSF46894">
    <property type="entry name" value="C-terminal effector domain of the bipartite response regulators"/>
    <property type="match status" value="1"/>
</dbReference>
<dbReference type="KEGG" id="rru:Rru_A3395"/>
<keyword evidence="3" id="KW-0804">Transcription</keyword>
<dbReference type="HOGENOM" id="CLU_072786_4_1_5"/>
<dbReference type="RefSeq" id="WP_011391142.1">
    <property type="nucleotide sequence ID" value="NC_007643.1"/>
</dbReference>
<keyword evidence="1" id="KW-0805">Transcription regulation</keyword>
<dbReference type="PROSITE" id="PS50043">
    <property type="entry name" value="HTH_LUXR_2"/>
    <property type="match status" value="1"/>
</dbReference>
<dbReference type="Gene3D" id="3.30.450.80">
    <property type="entry name" value="Transcription factor LuxR-like, autoinducer-binding domain"/>
    <property type="match status" value="1"/>
</dbReference>
<dbReference type="InterPro" id="IPR016032">
    <property type="entry name" value="Sig_transdc_resp-reg_C-effctor"/>
</dbReference>
<gene>
    <name evidence="5" type="ordered locus">Rru_A3395</name>
</gene>
<dbReference type="CDD" id="cd06170">
    <property type="entry name" value="LuxR_C_like"/>
    <property type="match status" value="1"/>
</dbReference>
<dbReference type="GO" id="GO:0006355">
    <property type="term" value="P:regulation of DNA-templated transcription"/>
    <property type="evidence" value="ECO:0007669"/>
    <property type="project" value="InterPro"/>
</dbReference>
<evidence type="ECO:0000256" key="1">
    <source>
        <dbReference type="ARBA" id="ARBA00023015"/>
    </source>
</evidence>
<evidence type="ECO:0000256" key="2">
    <source>
        <dbReference type="ARBA" id="ARBA00023125"/>
    </source>
</evidence>
<dbReference type="eggNOG" id="COG2771">
    <property type="taxonomic scope" value="Bacteria"/>
</dbReference>
<reference evidence="5 6" key="1">
    <citation type="journal article" date="2011" name="Stand. Genomic Sci.">
        <title>Complete genome sequence of Rhodospirillum rubrum type strain (S1).</title>
        <authorList>
            <person name="Munk A.C."/>
            <person name="Copeland A."/>
            <person name="Lucas S."/>
            <person name="Lapidus A."/>
            <person name="Del Rio T.G."/>
            <person name="Barry K."/>
            <person name="Detter J.C."/>
            <person name="Hammon N."/>
            <person name="Israni S."/>
            <person name="Pitluck S."/>
            <person name="Brettin T."/>
            <person name="Bruce D."/>
            <person name="Han C."/>
            <person name="Tapia R."/>
            <person name="Gilna P."/>
            <person name="Schmutz J."/>
            <person name="Larimer F."/>
            <person name="Land M."/>
            <person name="Kyrpides N.C."/>
            <person name="Mavromatis K."/>
            <person name="Richardson P."/>
            <person name="Rohde M."/>
            <person name="Goker M."/>
            <person name="Klenk H.P."/>
            <person name="Zhang Y."/>
            <person name="Roberts G.P."/>
            <person name="Reslewic S."/>
            <person name="Schwartz D.C."/>
        </authorList>
    </citation>
    <scope>NUCLEOTIDE SEQUENCE [LARGE SCALE GENOMIC DNA]</scope>
    <source>
        <strain evidence="6">ATCC 11170 / ATH 1.1.1 / DSM 467 / LMG 4362 / NCIMB 8255 / S1</strain>
    </source>
</reference>
<dbReference type="EnsemblBacteria" id="ABC24189">
    <property type="protein sequence ID" value="ABC24189"/>
    <property type="gene ID" value="Rru_A3395"/>
</dbReference>
<dbReference type="GO" id="GO:0003677">
    <property type="term" value="F:DNA binding"/>
    <property type="evidence" value="ECO:0007669"/>
    <property type="project" value="UniProtKB-KW"/>
</dbReference>